<gene>
    <name evidence="2" type="ORF">SAMN04489717_4162</name>
</gene>
<sequence length="459" mass="51230">MTSTVRTDDTTGDPTGDLRRDLGDGLVLRWSTPADTDAIADLAGAVFRDNDDGPPNAFLMNMVRRHMRGDHPLLGPHDYIVVEDTRADRKRFVACACYQHEEWTYDGVSLPVGRPEIVAADPDYRRRGLVRTLFGAIHDRCEHDGKLVQSITGIPNFYRQFGYEYAVDLGGSVTVPVSLLPKAKDGEAEPYRLRKATREDVPALIACYEQSQRGSLVVSRLDERFWTYNIDAENEPDAMLGFVRVRIVESGTGEFCGLVVAQGSGTHFRVALMEFTPGTNLARIRPSLVRALVNLSADKLTPDDEPITRLVFELGRDHPFYQVIPHEYEPRQQPPYAWYVRVPDLPAVLRRIAPVLERRLAESSVAGYDGDLLLDFYRTAVRLTFTDGRLGDVRDQGPAGRHDRTPRAGFPPLVFLRSLFGHASLDELRTAYPDVGTGGEAGPLVNALFPKRPSRLFAP</sequence>
<feature type="domain" description="N-acetyltransferase" evidence="1">
    <location>
        <begin position="26"/>
        <end position="187"/>
    </location>
</feature>
<dbReference type="STRING" id="117157.SAMN04489717_4162"/>
<keyword evidence="2" id="KW-0808">Transferase</keyword>
<name>A0A1H1VR15_9ACTN</name>
<evidence type="ECO:0000313" key="3">
    <source>
        <dbReference type="Proteomes" id="UP000198983"/>
    </source>
</evidence>
<dbReference type="Proteomes" id="UP000198983">
    <property type="component" value="Chromosome I"/>
</dbReference>
<dbReference type="OrthoDB" id="157327at2"/>
<protein>
    <submittedName>
        <fullName evidence="2">Acetyltransferase (GNAT) domain-containing protein</fullName>
    </submittedName>
</protein>
<proteinExistence type="predicted"/>
<reference evidence="2 3" key="1">
    <citation type="submission" date="2016-10" db="EMBL/GenBank/DDBJ databases">
        <authorList>
            <person name="de Groot N.N."/>
        </authorList>
    </citation>
    <scope>NUCLEOTIDE SEQUENCE [LARGE SCALE GENOMIC DNA]</scope>
    <source>
        <strain evidence="2 3">DSM 22024</strain>
    </source>
</reference>
<evidence type="ECO:0000259" key="1">
    <source>
        <dbReference type="PROSITE" id="PS51186"/>
    </source>
</evidence>
<dbReference type="InterPro" id="IPR016181">
    <property type="entry name" value="Acyl_CoA_acyltransferase"/>
</dbReference>
<accession>A0A1H1VR15</accession>
<dbReference type="GO" id="GO:0016747">
    <property type="term" value="F:acyltransferase activity, transferring groups other than amino-acyl groups"/>
    <property type="evidence" value="ECO:0007669"/>
    <property type="project" value="InterPro"/>
</dbReference>
<dbReference type="AlphaFoldDB" id="A0A1H1VR15"/>
<dbReference type="InterPro" id="IPR000182">
    <property type="entry name" value="GNAT_dom"/>
</dbReference>
<dbReference type="SUPFAM" id="SSF55729">
    <property type="entry name" value="Acyl-CoA N-acyltransferases (Nat)"/>
    <property type="match status" value="1"/>
</dbReference>
<evidence type="ECO:0000313" key="2">
    <source>
        <dbReference type="EMBL" id="SDS86861.1"/>
    </source>
</evidence>
<dbReference type="EMBL" id="LT629732">
    <property type="protein sequence ID" value="SDS86861.1"/>
    <property type="molecule type" value="Genomic_DNA"/>
</dbReference>
<keyword evidence="3" id="KW-1185">Reference proteome</keyword>
<dbReference type="Pfam" id="PF13527">
    <property type="entry name" value="Acetyltransf_9"/>
    <property type="match status" value="1"/>
</dbReference>
<dbReference type="Gene3D" id="3.40.630.30">
    <property type="match status" value="1"/>
</dbReference>
<organism evidence="2 3">
    <name type="scientific">Actinopolymorpha singaporensis</name>
    <dbReference type="NCBI Taxonomy" id="117157"/>
    <lineage>
        <taxon>Bacteria</taxon>
        <taxon>Bacillati</taxon>
        <taxon>Actinomycetota</taxon>
        <taxon>Actinomycetes</taxon>
        <taxon>Propionibacteriales</taxon>
        <taxon>Actinopolymorphaceae</taxon>
        <taxon>Actinopolymorpha</taxon>
    </lineage>
</organism>
<dbReference type="RefSeq" id="WP_157728721.1">
    <property type="nucleotide sequence ID" value="NZ_LT629732.1"/>
</dbReference>
<dbReference type="PROSITE" id="PS51186">
    <property type="entry name" value="GNAT"/>
    <property type="match status" value="1"/>
</dbReference>